<evidence type="ECO:0000256" key="2">
    <source>
        <dbReference type="SAM" id="SignalP"/>
    </source>
</evidence>
<organism evidence="3 4">
    <name type="scientific">Polarella glacialis</name>
    <name type="common">Dinoflagellate</name>
    <dbReference type="NCBI Taxonomy" id="89957"/>
    <lineage>
        <taxon>Eukaryota</taxon>
        <taxon>Sar</taxon>
        <taxon>Alveolata</taxon>
        <taxon>Dinophyceae</taxon>
        <taxon>Suessiales</taxon>
        <taxon>Suessiaceae</taxon>
        <taxon>Polarella</taxon>
    </lineage>
</organism>
<feature type="compositionally biased region" description="Low complexity" evidence="1">
    <location>
        <begin position="64"/>
        <end position="82"/>
    </location>
</feature>
<feature type="compositionally biased region" description="Polar residues" evidence="1">
    <location>
        <begin position="109"/>
        <end position="118"/>
    </location>
</feature>
<feature type="signal peptide" evidence="2">
    <location>
        <begin position="1"/>
        <end position="24"/>
    </location>
</feature>
<comment type="caution">
    <text evidence="3">The sequence shown here is derived from an EMBL/GenBank/DDBJ whole genome shotgun (WGS) entry which is preliminary data.</text>
</comment>
<dbReference type="Proteomes" id="UP000654075">
    <property type="component" value="Unassembled WGS sequence"/>
</dbReference>
<feature type="compositionally biased region" description="Low complexity" evidence="1">
    <location>
        <begin position="91"/>
        <end position="104"/>
    </location>
</feature>
<evidence type="ECO:0008006" key="5">
    <source>
        <dbReference type="Google" id="ProtNLM"/>
    </source>
</evidence>
<name>A0A813HZD2_POLGL</name>
<protein>
    <recommendedName>
        <fullName evidence="5">KIF-binding protein</fullName>
    </recommendedName>
</protein>
<feature type="chain" id="PRO_5032300747" description="KIF-binding protein" evidence="2">
    <location>
        <begin position="25"/>
        <end position="374"/>
    </location>
</feature>
<keyword evidence="4" id="KW-1185">Reference proteome</keyword>
<feature type="region of interest" description="Disordered" evidence="1">
    <location>
        <begin position="49"/>
        <end position="136"/>
    </location>
</feature>
<dbReference type="AlphaFoldDB" id="A0A813HZD2"/>
<evidence type="ECO:0000313" key="3">
    <source>
        <dbReference type="EMBL" id="CAE8643595.1"/>
    </source>
</evidence>
<accession>A0A813HZD2</accession>
<keyword evidence="2" id="KW-0732">Signal</keyword>
<reference evidence="3" key="1">
    <citation type="submission" date="2021-02" db="EMBL/GenBank/DDBJ databases">
        <authorList>
            <person name="Dougan E. K."/>
            <person name="Rhodes N."/>
            <person name="Thang M."/>
            <person name="Chan C."/>
        </authorList>
    </citation>
    <scope>NUCLEOTIDE SEQUENCE</scope>
</reference>
<dbReference type="OrthoDB" id="430321at2759"/>
<sequence>MTARLKLFTSTGFLLVAAAAGAAGIANAARAAMAAAGAGQTAMPDASRGADVAWAHHHSKAAAHARSENSAASAGGMASADSTTHSRRTSGSEASSSSSVEASGQGQGRLSNSRSLTEADNGGTAPQAHPELPESDPSWQARFDWGLYYSKLSVAAAEYAAGSWTYDRSSRSGIPVQMLRAEELLEASMDAPEAQRRPKVAERALRLYYHAKWLAERNYATAAEWRYREASTLARQSRRNVLAAHALGRLGYFLMHWRRPDEAREVLLESQRVSSKSNPLAPYLYGLLERQSAGSDAQRLVAAEEMIIHAGEQPSEDLEVERQMMVLEIDYWRKAELSAAGCPATADAAHIVICFLGHLFFPTAEQATINEVAA</sequence>
<proteinExistence type="predicted"/>
<gene>
    <name evidence="3" type="ORF">PGLA1383_LOCUS57913</name>
</gene>
<evidence type="ECO:0000313" key="4">
    <source>
        <dbReference type="Proteomes" id="UP000654075"/>
    </source>
</evidence>
<dbReference type="EMBL" id="CAJNNV010033403">
    <property type="protein sequence ID" value="CAE8643595.1"/>
    <property type="molecule type" value="Genomic_DNA"/>
</dbReference>
<evidence type="ECO:0000256" key="1">
    <source>
        <dbReference type="SAM" id="MobiDB-lite"/>
    </source>
</evidence>